<evidence type="ECO:0000256" key="1">
    <source>
        <dbReference type="PROSITE-ProRule" id="PRU00047"/>
    </source>
</evidence>
<accession>A0A8J5ECE6</accession>
<gene>
    <name evidence="4" type="ORF">ZIOFF_069051</name>
</gene>
<dbReference type="SMART" id="SM00343">
    <property type="entry name" value="ZnF_C2HC"/>
    <property type="match status" value="1"/>
</dbReference>
<organism evidence="4 5">
    <name type="scientific">Zingiber officinale</name>
    <name type="common">Ginger</name>
    <name type="synonym">Amomum zingiber</name>
    <dbReference type="NCBI Taxonomy" id="94328"/>
    <lineage>
        <taxon>Eukaryota</taxon>
        <taxon>Viridiplantae</taxon>
        <taxon>Streptophyta</taxon>
        <taxon>Embryophyta</taxon>
        <taxon>Tracheophyta</taxon>
        <taxon>Spermatophyta</taxon>
        <taxon>Magnoliopsida</taxon>
        <taxon>Liliopsida</taxon>
        <taxon>Zingiberales</taxon>
        <taxon>Zingiberaceae</taxon>
        <taxon>Zingiber</taxon>
    </lineage>
</organism>
<evidence type="ECO:0000313" key="4">
    <source>
        <dbReference type="EMBL" id="KAG6471607.1"/>
    </source>
</evidence>
<feature type="compositionally biased region" description="Acidic residues" evidence="2">
    <location>
        <begin position="542"/>
        <end position="556"/>
    </location>
</feature>
<dbReference type="SUPFAM" id="SSF57756">
    <property type="entry name" value="Retrovirus zinc finger-like domains"/>
    <property type="match status" value="1"/>
</dbReference>
<keyword evidence="5" id="KW-1185">Reference proteome</keyword>
<dbReference type="GO" id="GO:0008270">
    <property type="term" value="F:zinc ion binding"/>
    <property type="evidence" value="ECO:0007669"/>
    <property type="project" value="UniProtKB-KW"/>
</dbReference>
<dbReference type="Pfam" id="PF00098">
    <property type="entry name" value="zf-CCHC"/>
    <property type="match status" value="1"/>
</dbReference>
<feature type="compositionally biased region" description="Polar residues" evidence="2">
    <location>
        <begin position="486"/>
        <end position="499"/>
    </location>
</feature>
<keyword evidence="1" id="KW-0479">Metal-binding</keyword>
<dbReference type="PROSITE" id="PS50158">
    <property type="entry name" value="ZF_CCHC"/>
    <property type="match status" value="1"/>
</dbReference>
<reference evidence="4 5" key="1">
    <citation type="submission" date="2020-08" db="EMBL/GenBank/DDBJ databases">
        <title>Plant Genome Project.</title>
        <authorList>
            <person name="Zhang R.-G."/>
        </authorList>
    </citation>
    <scope>NUCLEOTIDE SEQUENCE [LARGE SCALE GENOMIC DNA]</scope>
    <source>
        <tissue evidence="4">Rhizome</tissue>
    </source>
</reference>
<evidence type="ECO:0000259" key="3">
    <source>
        <dbReference type="PROSITE" id="PS50158"/>
    </source>
</evidence>
<feature type="domain" description="CCHC-type" evidence="3">
    <location>
        <begin position="214"/>
        <end position="228"/>
    </location>
</feature>
<protein>
    <recommendedName>
        <fullName evidence="3">CCHC-type domain-containing protein</fullName>
    </recommendedName>
</protein>
<dbReference type="Pfam" id="PF03732">
    <property type="entry name" value="Retrotrans_gag"/>
    <property type="match status" value="1"/>
</dbReference>
<dbReference type="Gene3D" id="4.10.60.10">
    <property type="entry name" value="Zinc finger, CCHC-type"/>
    <property type="match status" value="1"/>
</dbReference>
<feature type="region of interest" description="Disordered" evidence="2">
    <location>
        <begin position="167"/>
        <end position="204"/>
    </location>
</feature>
<dbReference type="Pfam" id="PF25597">
    <property type="entry name" value="SH3_retrovirus"/>
    <property type="match status" value="1"/>
</dbReference>
<name>A0A8J5ECE6_ZINOF</name>
<comment type="caution">
    <text evidence="4">The sequence shown here is derived from an EMBL/GenBank/DDBJ whole genome shotgun (WGS) entry which is preliminary data.</text>
</comment>
<evidence type="ECO:0000313" key="5">
    <source>
        <dbReference type="Proteomes" id="UP000734854"/>
    </source>
</evidence>
<dbReference type="PANTHER" id="PTHR47481">
    <property type="match status" value="1"/>
</dbReference>
<feature type="compositionally biased region" description="Acidic residues" evidence="2">
    <location>
        <begin position="473"/>
        <end position="482"/>
    </location>
</feature>
<dbReference type="InterPro" id="IPR005162">
    <property type="entry name" value="Retrotrans_gag_dom"/>
</dbReference>
<feature type="region of interest" description="Disordered" evidence="2">
    <location>
        <begin position="467"/>
        <end position="520"/>
    </location>
</feature>
<dbReference type="InterPro" id="IPR057670">
    <property type="entry name" value="SH3_retrovirus"/>
</dbReference>
<feature type="region of interest" description="Disordered" evidence="2">
    <location>
        <begin position="532"/>
        <end position="557"/>
    </location>
</feature>
<dbReference type="AlphaFoldDB" id="A0A8J5ECE6"/>
<dbReference type="GO" id="GO:0003676">
    <property type="term" value="F:nucleic acid binding"/>
    <property type="evidence" value="ECO:0007669"/>
    <property type="project" value="InterPro"/>
</dbReference>
<keyword evidence="1" id="KW-0863">Zinc-finger</keyword>
<dbReference type="EMBL" id="JACMSC010000020">
    <property type="protein sequence ID" value="KAG6471607.1"/>
    <property type="molecule type" value="Genomic_DNA"/>
</dbReference>
<sequence>MESYLQGQDLWEVVGGSEVMQPAEDANGILRKWRIKADAKTPKEVWDTFVTLFSKKNDARLQLLENELLAIGQRDKTIAQYFHKVKSICREISELDPETPIGQTRIKRIIIHGLKLEYRGFVAAIQGWPTQPSLLEFENLLAGQEAMAKKMGEVSLKGEEEAIYTNKSKGSFKRHAGDGSKKDGDKVKNYQGNEGHYPRRAPQNHANNRKFIGKCYNCGKVGHVEKDCSAKKKFVQSNTATSNPKENSEDDWDAEALFVAEENEVAFTTMSDKINYKNDWIVDSGCSNHMTGDKEKLQNLSEYKGDRMMVTANNSRLPIAHIGKTIITPRYNSNQVSLQDVYHVPGMKKNLLSVSQLTSSGHYVLFGPEDVKLNMMMKKSMLKGLPQLDIRTDMFDKKAIRCIFVGYDSQRKGWKCCDPTSGRRYTSRNVVFDEASSWWNPVKEVLSDSKDLEDKLQQKMGEHIVQLQPSSDESGDPNDNDIEQGVAQSPWQTGIYQQPNEEERPSEMEESTPQSQLRSNEEVGLDILVQGESKAESAHDQSEEEFEEEITAEGEGDSSKWKAVMDLLIEAIEINKTSELTYLPKGMKKIGVNKRKYVKDVLEKLGIEKSNSVKTPIVPGVKLMKDEEGSKVNATIFMASPMELHLQATKRVIRYLKGTVDLRVFYQKEGDDELKTMIMQEMQMIGKTLLVIDGIVELKHCVTPDQVADIMTKPLKLDVFLKLHESMGLSPISLEFLFGAGFSLSHEFSELEASCMVALLISLAVDFKKLIVIKVSAESANQFGELVADPVTKDTILRNQKHLRVTSSTVVSTHLHQISLLQSKCCYQPSEGGES</sequence>
<dbReference type="InterPro" id="IPR036875">
    <property type="entry name" value="Znf_CCHC_sf"/>
</dbReference>
<keyword evidence="1" id="KW-0862">Zinc</keyword>
<dbReference type="Pfam" id="PF22936">
    <property type="entry name" value="Pol_BBD"/>
    <property type="match status" value="1"/>
</dbReference>
<proteinExistence type="predicted"/>
<dbReference type="PANTHER" id="PTHR47481:SF36">
    <property type="entry name" value="CCHC-TYPE DOMAIN-CONTAINING PROTEIN"/>
    <property type="match status" value="1"/>
</dbReference>
<feature type="compositionally biased region" description="Basic and acidic residues" evidence="2">
    <location>
        <begin position="175"/>
        <end position="188"/>
    </location>
</feature>
<dbReference type="InterPro" id="IPR054722">
    <property type="entry name" value="PolX-like_BBD"/>
</dbReference>
<evidence type="ECO:0000256" key="2">
    <source>
        <dbReference type="SAM" id="MobiDB-lite"/>
    </source>
</evidence>
<dbReference type="Proteomes" id="UP000734854">
    <property type="component" value="Unassembled WGS sequence"/>
</dbReference>
<dbReference type="InterPro" id="IPR001878">
    <property type="entry name" value="Znf_CCHC"/>
</dbReference>